<reference evidence="2" key="3">
    <citation type="submission" date="2016-06" db="UniProtKB">
        <authorList>
            <consortium name="WormBaseParasite"/>
        </authorList>
    </citation>
    <scope>IDENTIFICATION</scope>
</reference>
<sequence>MTRNIPHVQLNSFTVQQLTPEGAVVQRTVVNPIVLWFDGIEHYQSIIFRIIFMERKVNDMAINRTHALQSLEETSREL</sequence>
<reference evidence="1" key="1">
    <citation type="submission" date="2013-12" db="EMBL/GenBank/DDBJ databases">
        <authorList>
            <person name="Aslett M."/>
        </authorList>
    </citation>
    <scope>NUCLEOTIDE SEQUENCE [LARGE SCALE GENOMIC DNA]</scope>
    <source>
        <strain evidence="1">Lindley</strain>
    </source>
</reference>
<keyword evidence="1" id="KW-1185">Reference proteome</keyword>
<dbReference type="AlphaFoldDB" id="A0A183CMD4"/>
<evidence type="ECO:0000313" key="2">
    <source>
        <dbReference type="WBParaSite" id="GPLIN_001404000"/>
    </source>
</evidence>
<dbReference type="WBParaSite" id="GPLIN_001404000">
    <property type="protein sequence ID" value="GPLIN_001404000"/>
    <property type="gene ID" value="GPLIN_001404000"/>
</dbReference>
<accession>A0A183CMD4</accession>
<dbReference type="Proteomes" id="UP000050741">
    <property type="component" value="Unassembled WGS sequence"/>
</dbReference>
<reference evidence="1" key="2">
    <citation type="submission" date="2014-05" db="EMBL/GenBank/DDBJ databases">
        <title>The genome and life-stage specific transcriptomes of Globodera pallida elucidate key aspects of plant parasitism by a cyst nematode.</title>
        <authorList>
            <person name="Cotton J.A."/>
            <person name="Lilley C.J."/>
            <person name="Jones L.M."/>
            <person name="Kikuchi T."/>
            <person name="Reid A.J."/>
            <person name="Thorpe P."/>
            <person name="Tsai I.J."/>
            <person name="Beasley H."/>
            <person name="Blok V."/>
            <person name="Cock P.J.A."/>
            <person name="Van den Akker S.E."/>
            <person name="Holroyd N."/>
            <person name="Hunt M."/>
            <person name="Mantelin S."/>
            <person name="Naghra H."/>
            <person name="Pain A."/>
            <person name="Palomares-Rius J.E."/>
            <person name="Zarowiecki M."/>
            <person name="Berriman M."/>
            <person name="Jones J.T."/>
            <person name="Urwin P.E."/>
        </authorList>
    </citation>
    <scope>NUCLEOTIDE SEQUENCE [LARGE SCALE GENOMIC DNA]</scope>
    <source>
        <strain evidence="1">Lindley</strain>
    </source>
</reference>
<protein>
    <submittedName>
        <fullName evidence="2">Integrase</fullName>
    </submittedName>
</protein>
<evidence type="ECO:0000313" key="1">
    <source>
        <dbReference type="Proteomes" id="UP000050741"/>
    </source>
</evidence>
<organism evidence="1 2">
    <name type="scientific">Globodera pallida</name>
    <name type="common">Potato cyst nematode worm</name>
    <name type="synonym">Heterodera pallida</name>
    <dbReference type="NCBI Taxonomy" id="36090"/>
    <lineage>
        <taxon>Eukaryota</taxon>
        <taxon>Metazoa</taxon>
        <taxon>Ecdysozoa</taxon>
        <taxon>Nematoda</taxon>
        <taxon>Chromadorea</taxon>
        <taxon>Rhabditida</taxon>
        <taxon>Tylenchina</taxon>
        <taxon>Tylenchomorpha</taxon>
        <taxon>Tylenchoidea</taxon>
        <taxon>Heteroderidae</taxon>
        <taxon>Heteroderinae</taxon>
        <taxon>Globodera</taxon>
    </lineage>
</organism>
<proteinExistence type="predicted"/>
<name>A0A183CMD4_GLOPA</name>